<keyword evidence="1" id="KW-0732">Signal</keyword>
<feature type="domain" description="EB" evidence="2">
    <location>
        <begin position="228"/>
        <end position="278"/>
    </location>
</feature>
<accession>A0A1B6MM11</accession>
<dbReference type="AlphaFoldDB" id="A0A1B6MM11"/>
<protein>
    <recommendedName>
        <fullName evidence="2">EB domain-containing protein</fullName>
    </recommendedName>
</protein>
<dbReference type="Pfam" id="PF01683">
    <property type="entry name" value="EB"/>
    <property type="match status" value="2"/>
</dbReference>
<dbReference type="PANTHER" id="PTHR39069:SF8">
    <property type="entry name" value="FI17111P1"/>
    <property type="match status" value="1"/>
</dbReference>
<organism evidence="3">
    <name type="scientific">Graphocephala atropunctata</name>
    <dbReference type="NCBI Taxonomy" id="36148"/>
    <lineage>
        <taxon>Eukaryota</taxon>
        <taxon>Metazoa</taxon>
        <taxon>Ecdysozoa</taxon>
        <taxon>Arthropoda</taxon>
        <taxon>Hexapoda</taxon>
        <taxon>Insecta</taxon>
        <taxon>Pterygota</taxon>
        <taxon>Neoptera</taxon>
        <taxon>Paraneoptera</taxon>
        <taxon>Hemiptera</taxon>
        <taxon>Auchenorrhyncha</taxon>
        <taxon>Membracoidea</taxon>
        <taxon>Cicadellidae</taxon>
        <taxon>Cicadellinae</taxon>
        <taxon>Cicadellini</taxon>
        <taxon>Graphocephala</taxon>
    </lineage>
</organism>
<feature type="chain" id="PRO_5008588426" description="EB domain-containing protein" evidence="1">
    <location>
        <begin position="22"/>
        <end position="311"/>
    </location>
</feature>
<evidence type="ECO:0000313" key="3">
    <source>
        <dbReference type="EMBL" id="JAT36951.1"/>
    </source>
</evidence>
<feature type="signal peptide" evidence="1">
    <location>
        <begin position="1"/>
        <end position="21"/>
    </location>
</feature>
<dbReference type="InterPro" id="IPR006149">
    <property type="entry name" value="EB_dom"/>
</dbReference>
<reference evidence="3" key="1">
    <citation type="submission" date="2015-11" db="EMBL/GenBank/DDBJ databases">
        <title>De novo transcriptome assembly of four potential Pierce s Disease insect vectors from Arizona vineyards.</title>
        <authorList>
            <person name="Tassone E.E."/>
        </authorList>
    </citation>
    <scope>NUCLEOTIDE SEQUENCE</scope>
</reference>
<dbReference type="EMBL" id="GEBQ01003026">
    <property type="protein sequence ID" value="JAT36951.1"/>
    <property type="molecule type" value="Transcribed_RNA"/>
</dbReference>
<evidence type="ECO:0000259" key="2">
    <source>
        <dbReference type="Pfam" id="PF01683"/>
    </source>
</evidence>
<feature type="domain" description="EB" evidence="2">
    <location>
        <begin position="142"/>
        <end position="193"/>
    </location>
</feature>
<evidence type="ECO:0000256" key="1">
    <source>
        <dbReference type="SAM" id="SignalP"/>
    </source>
</evidence>
<proteinExistence type="predicted"/>
<name>A0A1B6MM11_9HEMI</name>
<dbReference type="PANTHER" id="PTHR39069">
    <property type="entry name" value="ECDYSONE-INDUCIBLE GENE E1, ISOFORM A"/>
    <property type="match status" value="1"/>
</dbReference>
<sequence>MASQRVLYVLGWLVLVAAARAQEADVAVQNVTETPVQPSQPPAETATEIPVQAATSAPVPEVTEKSAEVVTAASAQPEVEDPLLAAKKVEGSPELDQTAIFEPDAINKVPVGLGDECEEEAQCDRVVPNSDCRDNKCTCPHNHIFDTGRCWERQMLGGNCNISLQCDNVEFATCAQGVCTCVDPYIPSPVNKCLQPAGDVYRAPCVEDIQCTHSYGDEARCSNNMCRCTNNYHFNGTTCIADKKLGEICEVHEDCAVSDEGSRMCQDNNCTCAEGYKTLPGEEICTKSSGEELAVSLTWILCIVVAKYYLA</sequence>
<gene>
    <name evidence="3" type="ORF">g.31003</name>
</gene>